<dbReference type="InterPro" id="IPR014731">
    <property type="entry name" value="ETF_asu_C"/>
</dbReference>
<dbReference type="InterPro" id="IPR001308">
    <property type="entry name" value="ETF_a/FixB"/>
</dbReference>
<organism evidence="2">
    <name type="scientific">Fervidicoccus fontis</name>
    <dbReference type="NCBI Taxonomy" id="683846"/>
    <lineage>
        <taxon>Archaea</taxon>
        <taxon>Thermoproteota</taxon>
        <taxon>Thermoprotei</taxon>
        <taxon>Fervidicoccales</taxon>
        <taxon>Fervidicoccaceae</taxon>
        <taxon>Fervidicoccus</taxon>
    </lineage>
</organism>
<dbReference type="PANTHER" id="PTHR43153:SF1">
    <property type="entry name" value="ELECTRON TRANSFER FLAVOPROTEIN SUBUNIT ALPHA, MITOCHONDRIAL"/>
    <property type="match status" value="1"/>
</dbReference>
<proteinExistence type="predicted"/>
<dbReference type="EMBL" id="DSDY01000051">
    <property type="protein sequence ID" value="HDS10297.1"/>
    <property type="molecule type" value="Genomic_DNA"/>
</dbReference>
<name>A0A7C1DZM6_9CREN</name>
<dbReference type="InterPro" id="IPR014729">
    <property type="entry name" value="Rossmann-like_a/b/a_fold"/>
</dbReference>
<dbReference type="GO" id="GO:0033539">
    <property type="term" value="P:fatty acid beta-oxidation using acyl-CoA dehydrogenase"/>
    <property type="evidence" value="ECO:0007669"/>
    <property type="project" value="TreeGrafter"/>
</dbReference>
<dbReference type="SUPFAM" id="SSF52467">
    <property type="entry name" value="DHS-like NAD/FAD-binding domain"/>
    <property type="match status" value="1"/>
</dbReference>
<dbReference type="GO" id="GO:0009055">
    <property type="term" value="F:electron transfer activity"/>
    <property type="evidence" value="ECO:0007669"/>
    <property type="project" value="InterPro"/>
</dbReference>
<dbReference type="Gene3D" id="3.40.50.1220">
    <property type="entry name" value="TPP-binding domain"/>
    <property type="match status" value="1"/>
</dbReference>
<evidence type="ECO:0000259" key="1">
    <source>
        <dbReference type="Pfam" id="PF00766"/>
    </source>
</evidence>
<dbReference type="Gene3D" id="3.40.50.620">
    <property type="entry name" value="HUPs"/>
    <property type="match status" value="1"/>
</dbReference>
<accession>A0A7C1DZM6</accession>
<evidence type="ECO:0000313" key="2">
    <source>
        <dbReference type="EMBL" id="HDS10297.1"/>
    </source>
</evidence>
<gene>
    <name evidence="2" type="ORF">ENO04_01545</name>
</gene>
<dbReference type="AlphaFoldDB" id="A0A7C1DZM6"/>
<feature type="domain" description="Electron transfer flavoprotein alpha subunit C-terminal" evidence="1">
    <location>
        <begin position="189"/>
        <end position="267"/>
    </location>
</feature>
<dbReference type="PANTHER" id="PTHR43153">
    <property type="entry name" value="ELECTRON TRANSFER FLAVOPROTEIN ALPHA"/>
    <property type="match status" value="1"/>
</dbReference>
<protein>
    <submittedName>
        <fullName evidence="2">Electron transfer flavoprotein subunit alpha/FixB family protein</fullName>
    </submittedName>
</protein>
<dbReference type="GO" id="GO:0050660">
    <property type="term" value="F:flavin adenine dinucleotide binding"/>
    <property type="evidence" value="ECO:0007669"/>
    <property type="project" value="InterPro"/>
</dbReference>
<dbReference type="InterPro" id="IPR029035">
    <property type="entry name" value="DHS-like_NAD/FAD-binding_dom"/>
</dbReference>
<reference evidence="2" key="1">
    <citation type="journal article" date="2020" name="mSystems">
        <title>Genome- and Community-Level Interaction Insights into Carbon Utilization and Element Cycling Functions of Hydrothermarchaeota in Hydrothermal Sediment.</title>
        <authorList>
            <person name="Zhou Z."/>
            <person name="Liu Y."/>
            <person name="Xu W."/>
            <person name="Pan J."/>
            <person name="Luo Z.H."/>
            <person name="Li M."/>
        </authorList>
    </citation>
    <scope>NUCLEOTIDE SEQUENCE [LARGE SCALE GENOMIC DNA]</scope>
    <source>
        <strain evidence="2">SpSt-123</strain>
    </source>
</reference>
<comment type="caution">
    <text evidence="2">The sequence shown here is derived from an EMBL/GenBank/DDBJ whole genome shotgun (WGS) entry which is preliminary data.</text>
</comment>
<sequence>MRALLFATGAALDRTIRELSSAASITSNEHYLFTYSEACRDKLKLKAPFSIRKGWCAEKTNLPPVLELKASLKDIIESIGIKYVFLDDSPLSFWVAPLLAGELRAAFISDVVGARREKSNVVLSKPLQEERILGDYALQAELLVAIVRKGFPAVSTDFVEVELEKMNIERKSKGELEYLGARERVTSRLEKAEIVVGLGDGVVQSGSLDLSLELAKALGAEHAVTKPLVEKQVAPRERMVGVSGKRISPRAYIALGVSGSMYHLSGVLSAETIISVNKDDGALINAFSDYYYVGDLKEVLSKLLEHLRKKSP</sequence>
<dbReference type="Pfam" id="PF00766">
    <property type="entry name" value="ETF_alpha"/>
    <property type="match status" value="1"/>
</dbReference>
<dbReference type="SUPFAM" id="SSF52402">
    <property type="entry name" value="Adenine nucleotide alpha hydrolases-like"/>
    <property type="match status" value="1"/>
</dbReference>